<evidence type="ECO:0000256" key="3">
    <source>
        <dbReference type="RuleBase" id="RU003719"/>
    </source>
</evidence>
<keyword evidence="7" id="KW-1185">Reference proteome</keyword>
<dbReference type="InterPro" id="IPR050223">
    <property type="entry name" value="D-isomer_2-hydroxyacid_DH"/>
</dbReference>
<dbReference type="InterPro" id="IPR029752">
    <property type="entry name" value="D-isomer_DH_CS1"/>
</dbReference>
<keyword evidence="1 3" id="KW-0560">Oxidoreductase</keyword>
<dbReference type="Gene3D" id="3.40.50.720">
    <property type="entry name" value="NAD(P)-binding Rossmann-like Domain"/>
    <property type="match status" value="2"/>
</dbReference>
<dbReference type="EMBL" id="JAUSWJ010000001">
    <property type="protein sequence ID" value="MDQ0517434.1"/>
    <property type="molecule type" value="Genomic_DNA"/>
</dbReference>
<keyword evidence="2" id="KW-0520">NAD</keyword>
<dbReference type="RefSeq" id="WP_266283255.1">
    <property type="nucleotide sequence ID" value="NZ_JAPKNF010000002.1"/>
</dbReference>
<organism evidence="6 7">
    <name type="scientific">Kaistia geumhonensis</name>
    <dbReference type="NCBI Taxonomy" id="410839"/>
    <lineage>
        <taxon>Bacteria</taxon>
        <taxon>Pseudomonadati</taxon>
        <taxon>Pseudomonadota</taxon>
        <taxon>Alphaproteobacteria</taxon>
        <taxon>Hyphomicrobiales</taxon>
        <taxon>Kaistiaceae</taxon>
        <taxon>Kaistia</taxon>
    </lineage>
</organism>
<dbReference type="Pfam" id="PF02826">
    <property type="entry name" value="2-Hacid_dh_C"/>
    <property type="match status" value="1"/>
</dbReference>
<comment type="similarity">
    <text evidence="3">Belongs to the D-isomer specific 2-hydroxyacid dehydrogenase family.</text>
</comment>
<dbReference type="PANTHER" id="PTHR10996">
    <property type="entry name" value="2-HYDROXYACID DEHYDROGENASE-RELATED"/>
    <property type="match status" value="1"/>
</dbReference>
<dbReference type="Proteomes" id="UP001223743">
    <property type="component" value="Unassembled WGS sequence"/>
</dbReference>
<dbReference type="CDD" id="cd12156">
    <property type="entry name" value="HPPR"/>
    <property type="match status" value="1"/>
</dbReference>
<evidence type="ECO:0000256" key="2">
    <source>
        <dbReference type="ARBA" id="ARBA00023027"/>
    </source>
</evidence>
<reference evidence="6 7" key="1">
    <citation type="submission" date="2023-07" db="EMBL/GenBank/DDBJ databases">
        <title>Genomic Encyclopedia of Type Strains, Phase IV (KMG-IV): sequencing the most valuable type-strain genomes for metagenomic binning, comparative biology and taxonomic classification.</title>
        <authorList>
            <person name="Goeker M."/>
        </authorList>
    </citation>
    <scope>NUCLEOTIDE SEQUENCE [LARGE SCALE GENOMIC DNA]</scope>
    <source>
        <strain evidence="6 7">B1-1</strain>
    </source>
</reference>
<evidence type="ECO:0000313" key="6">
    <source>
        <dbReference type="EMBL" id="MDQ0517434.1"/>
    </source>
</evidence>
<comment type="caution">
    <text evidence="6">The sequence shown here is derived from an EMBL/GenBank/DDBJ whole genome shotgun (WGS) entry which is preliminary data.</text>
</comment>
<feature type="domain" description="D-isomer specific 2-hydroxyacid dehydrogenase catalytic" evidence="4">
    <location>
        <begin position="20"/>
        <end position="313"/>
    </location>
</feature>
<dbReference type="InterPro" id="IPR036291">
    <property type="entry name" value="NAD(P)-bd_dom_sf"/>
</dbReference>
<evidence type="ECO:0000256" key="1">
    <source>
        <dbReference type="ARBA" id="ARBA00023002"/>
    </source>
</evidence>
<feature type="domain" description="D-isomer specific 2-hydroxyacid dehydrogenase NAD-binding" evidence="5">
    <location>
        <begin position="109"/>
        <end position="282"/>
    </location>
</feature>
<dbReference type="InterPro" id="IPR006139">
    <property type="entry name" value="D-isomer_2_OHA_DH_cat_dom"/>
</dbReference>
<evidence type="ECO:0000313" key="7">
    <source>
        <dbReference type="Proteomes" id="UP001223743"/>
    </source>
</evidence>
<dbReference type="PROSITE" id="PS00065">
    <property type="entry name" value="D_2_HYDROXYACID_DH_1"/>
    <property type="match status" value="1"/>
</dbReference>
<dbReference type="PANTHER" id="PTHR10996:SF178">
    <property type="entry name" value="2-HYDROXYACID DEHYDROGENASE YGL185C-RELATED"/>
    <property type="match status" value="1"/>
</dbReference>
<dbReference type="InterPro" id="IPR006140">
    <property type="entry name" value="D-isomer_DH_NAD-bd"/>
</dbReference>
<protein>
    <submittedName>
        <fullName evidence="6">Lactate dehydrogenase-like 2-hydroxyacid dehydrogenase</fullName>
    </submittedName>
</protein>
<dbReference type="Pfam" id="PF00389">
    <property type="entry name" value="2-Hacid_dh"/>
    <property type="match status" value="1"/>
</dbReference>
<evidence type="ECO:0000259" key="5">
    <source>
        <dbReference type="Pfam" id="PF02826"/>
    </source>
</evidence>
<proteinExistence type="inferred from homology"/>
<dbReference type="SUPFAM" id="SSF52283">
    <property type="entry name" value="Formate/glycerate dehydrogenase catalytic domain-like"/>
    <property type="match status" value="1"/>
</dbReference>
<dbReference type="SUPFAM" id="SSF51735">
    <property type="entry name" value="NAD(P)-binding Rossmann-fold domains"/>
    <property type="match status" value="1"/>
</dbReference>
<evidence type="ECO:0000259" key="4">
    <source>
        <dbReference type="Pfam" id="PF00389"/>
    </source>
</evidence>
<gene>
    <name evidence="6" type="ORF">QO015_003047</name>
</gene>
<sequence length="324" mass="35136">MSRPEILMPGRMSDSVERALDAQFTVHRLHLRDDPAAALQALAPHIRAVAAGGHAKVDAALIDALPHLEIVANFGVGYDNVDARYAAEKGVIVTNTPDVLTEEVADTALGLILMTVREFSAAERYLRAGKWPSASYPLTKATLRDRVAGIVGLGRIGKAIARRLEAFGVPVVYHNRRPQDDVSYRYYGDLVEMARHVDMLISVLPGGASTDKLINRAVLDALGPRGIVINIGRGTVVDEAELIAALTEKRIHAAGLDVFEKEPQVPAQLMALENAVLLPHVGSASEHTRDAMGQRVVDNLLAWKDGRPPISPVTETPFSGWHKR</sequence>
<accession>A0ABU0M8Y2</accession>
<name>A0ABU0M8Y2_9HYPH</name>